<name>A0ABR1RC25_9PEZI</name>
<evidence type="ECO:0000313" key="2">
    <source>
        <dbReference type="Proteomes" id="UP001396898"/>
    </source>
</evidence>
<organism evidence="1 2">
    <name type="scientific">Apiospora marii</name>
    <dbReference type="NCBI Taxonomy" id="335849"/>
    <lineage>
        <taxon>Eukaryota</taxon>
        <taxon>Fungi</taxon>
        <taxon>Dikarya</taxon>
        <taxon>Ascomycota</taxon>
        <taxon>Pezizomycotina</taxon>
        <taxon>Sordariomycetes</taxon>
        <taxon>Xylariomycetidae</taxon>
        <taxon>Amphisphaeriales</taxon>
        <taxon>Apiosporaceae</taxon>
        <taxon>Apiospora</taxon>
    </lineage>
</organism>
<proteinExistence type="predicted"/>
<dbReference type="EMBL" id="JAQQWI010000016">
    <property type="protein sequence ID" value="KAK8008156.1"/>
    <property type="molecule type" value="Genomic_DNA"/>
</dbReference>
<dbReference type="Proteomes" id="UP001396898">
    <property type="component" value="Unassembled WGS sequence"/>
</dbReference>
<accession>A0ABR1RC25</accession>
<reference evidence="1 2" key="1">
    <citation type="submission" date="2023-01" db="EMBL/GenBank/DDBJ databases">
        <title>Analysis of 21 Apiospora genomes using comparative genomics revels a genus with tremendous synthesis potential of carbohydrate active enzymes and secondary metabolites.</title>
        <authorList>
            <person name="Sorensen T."/>
        </authorList>
    </citation>
    <scope>NUCLEOTIDE SEQUENCE [LARGE SCALE GENOMIC DNA]</scope>
    <source>
        <strain evidence="1 2">CBS 20057</strain>
    </source>
</reference>
<keyword evidence="2" id="KW-1185">Reference proteome</keyword>
<comment type="caution">
    <text evidence="1">The sequence shown here is derived from an EMBL/GenBank/DDBJ whole genome shotgun (WGS) entry which is preliminary data.</text>
</comment>
<sequence>MSFVQNPTYFLAPNWTFRPGGKLNLGNIVSSELFIPACLATTADPRTFKVVNPLKPHIALTKADPDRPSPVEVAADRDWQIGLQKARNLSLGLWGVFVEKIYLALSLERESTRNSTYSMSSLHTVSYAEDPSNAEIQARCNAPEVREFMRLDSVLCKPVYMVTGVKVARDFKLEAAGAESQGVAVKAGAEAGPEASAGAGAAAKNAARWEHSFSSDNDIVFAYQLIRIKPEGWNPDNRKLGWTEFQHRKAFLSDDDKPSVEQGVRGEIEPVTSEDLGGMGSVAEVVEVEGAWVAIPALKK</sequence>
<evidence type="ECO:0000313" key="1">
    <source>
        <dbReference type="EMBL" id="KAK8008156.1"/>
    </source>
</evidence>
<gene>
    <name evidence="1" type="ORF">PG991_010707</name>
</gene>
<protein>
    <submittedName>
        <fullName evidence="1">Uncharacterized protein</fullName>
    </submittedName>
</protein>